<proteinExistence type="predicted"/>
<sequence length="805" mass="89970">MLSISNNLLLLLLLLLLSSLASSQKNQNISLGSTITTSGATTSWLSPSGDFSFGFLPLPTNASLFILAIYFTKTNEKTIVWYLKDINSPLLSDSKLHLTSDGQLLLTDLNNKTIWNPFPSSGSSYAAMLDTGNLILAAADSTPNWQSFDFPTDTILPTQPLYKNNKLRSHLYDDNYTYGRFELLMQLDGNLVLYPLALLTDSANYYAAYWATMTVGSGDHLLFGISGTLYLELENKTHINVTASNLSADEFYQRVTLDTDGGLRHYVHPKDAANKNSSWKNEWTVIATVPTDICRRLGGDTGSGACGFNSYCQLDQNLYRSCKCPPSFSFVDTNDMYKGCKPDFVAPSCGDGGGVDQVYDLIEMANTDWPDSNYEYYASFDEDQCRNNCLNDCFCAVAIFRGTDCWKKRLPLSNGRIGNDIGGKALIKVGTTNSSTLDSVRQQIEDKGKGRKVWLVVGLSSLIVSLFILLGSIMVVVMALSSRSSSNYKKIQVDSNITGSNLRCFTYKELEEATNGFRKELGSGAFGTVYEGFLPSNPKTCVAVKKLENMLKEKEKEFMAEVLSIGQTHHKNLVRLFGYCDEGTNRLLVYEFMSNGSLKNFLFREARPSWNKRVEIALGIARGLLYLHEECSTSIIHCDIKLQNILLDDEVTARISDFGLAKLLRPDQTRTNTGIRGTKGYVAPEWFRNVAITAKVDVYSFGVMLLEIICCRKNLELELTNEDETVLIYWAYDCYKEGRVDILISNDEEAAVDFEDFLRLLMVAIWCIQEDPSQRPTMRRVNQMLDCTIVVPPPPDPFFNKVPNA</sequence>
<accession>A0ACB7UR84</accession>
<evidence type="ECO:0000313" key="2">
    <source>
        <dbReference type="Proteomes" id="UP000827976"/>
    </source>
</evidence>
<dbReference type="Proteomes" id="UP000827976">
    <property type="component" value="Chromosome 14"/>
</dbReference>
<dbReference type="EMBL" id="CM037024">
    <property type="protein sequence ID" value="KAH7663261.1"/>
    <property type="molecule type" value="Genomic_DNA"/>
</dbReference>
<gene>
    <name evidence="1" type="ORF">IHE45_14G042100</name>
</gene>
<name>A0ACB7UR84_DIOAL</name>
<dbReference type="EC" id="2.7.11.1" evidence="1"/>
<protein>
    <submittedName>
        <fullName evidence="1">S-receptor-like serine/threonine-protein kinase protein</fullName>
        <ecNumber evidence="1">2.7.11.1</ecNumber>
    </submittedName>
</protein>
<evidence type="ECO:0000313" key="1">
    <source>
        <dbReference type="EMBL" id="KAH7663261.1"/>
    </source>
</evidence>
<comment type="caution">
    <text evidence="1">The sequence shown here is derived from an EMBL/GenBank/DDBJ whole genome shotgun (WGS) entry which is preliminary data.</text>
</comment>
<organism evidence="1 2">
    <name type="scientific">Dioscorea alata</name>
    <name type="common">Purple yam</name>
    <dbReference type="NCBI Taxonomy" id="55571"/>
    <lineage>
        <taxon>Eukaryota</taxon>
        <taxon>Viridiplantae</taxon>
        <taxon>Streptophyta</taxon>
        <taxon>Embryophyta</taxon>
        <taxon>Tracheophyta</taxon>
        <taxon>Spermatophyta</taxon>
        <taxon>Magnoliopsida</taxon>
        <taxon>Liliopsida</taxon>
        <taxon>Dioscoreales</taxon>
        <taxon>Dioscoreaceae</taxon>
        <taxon>Dioscorea</taxon>
    </lineage>
</organism>
<keyword evidence="2" id="KW-1185">Reference proteome</keyword>
<reference evidence="2" key="1">
    <citation type="journal article" date="2022" name="Nat. Commun.">
        <title>Chromosome evolution and the genetic basis of agronomically important traits in greater yam.</title>
        <authorList>
            <person name="Bredeson J.V."/>
            <person name="Lyons J.B."/>
            <person name="Oniyinde I.O."/>
            <person name="Okereke N.R."/>
            <person name="Kolade O."/>
            <person name="Nnabue I."/>
            <person name="Nwadili C.O."/>
            <person name="Hribova E."/>
            <person name="Parker M."/>
            <person name="Nwogha J."/>
            <person name="Shu S."/>
            <person name="Carlson J."/>
            <person name="Kariba R."/>
            <person name="Muthemba S."/>
            <person name="Knop K."/>
            <person name="Barton G.J."/>
            <person name="Sherwood A.V."/>
            <person name="Lopez-Montes A."/>
            <person name="Asiedu R."/>
            <person name="Jamnadass R."/>
            <person name="Muchugi A."/>
            <person name="Goodstein D."/>
            <person name="Egesi C.N."/>
            <person name="Featherston J."/>
            <person name="Asfaw A."/>
            <person name="Simpson G.G."/>
            <person name="Dolezel J."/>
            <person name="Hendre P.S."/>
            <person name="Van Deynze A."/>
            <person name="Kumar P.L."/>
            <person name="Obidiegwu J.E."/>
            <person name="Bhattacharjee R."/>
            <person name="Rokhsar D.S."/>
        </authorList>
    </citation>
    <scope>NUCLEOTIDE SEQUENCE [LARGE SCALE GENOMIC DNA]</scope>
    <source>
        <strain evidence="2">cv. TDa95/00328</strain>
    </source>
</reference>
<keyword evidence="1" id="KW-0808">Transferase</keyword>